<dbReference type="eggNOG" id="ENOG5031RTE">
    <property type="taxonomic scope" value="Bacteria"/>
</dbReference>
<dbReference type="Proteomes" id="UP000013148">
    <property type="component" value="Unassembled WGS sequence"/>
</dbReference>
<evidence type="ECO:0000313" key="2">
    <source>
        <dbReference type="Proteomes" id="UP000013148"/>
    </source>
</evidence>
<dbReference type="EMBL" id="APPJ01000004">
    <property type="protein sequence ID" value="ENV18775.1"/>
    <property type="molecule type" value="Genomic_DNA"/>
</dbReference>
<protein>
    <submittedName>
        <fullName evidence="1">Uncharacterized protein</fullName>
    </submittedName>
</protein>
<gene>
    <name evidence="1" type="ORF">F964_00575</name>
</gene>
<reference evidence="1 2" key="1">
    <citation type="submission" date="2013-02" db="EMBL/GenBank/DDBJ databases">
        <title>The Genome Sequence of Acinetobacter guillouiae NIPH 991.</title>
        <authorList>
            <consortium name="The Broad Institute Genome Sequencing Platform"/>
            <consortium name="The Broad Institute Genome Sequencing Center for Infectious Disease"/>
            <person name="Cerqueira G."/>
            <person name="Feldgarden M."/>
            <person name="Courvalin P."/>
            <person name="Perichon B."/>
            <person name="Grillot-Courvalin C."/>
            <person name="Clermont D."/>
            <person name="Rocha E."/>
            <person name="Yoon E.-J."/>
            <person name="Nemec A."/>
            <person name="Walker B."/>
            <person name="Young S.K."/>
            <person name="Zeng Q."/>
            <person name="Gargeya S."/>
            <person name="Fitzgerald M."/>
            <person name="Haas B."/>
            <person name="Abouelleil A."/>
            <person name="Alvarado L."/>
            <person name="Arachchi H.M."/>
            <person name="Berlin A.M."/>
            <person name="Chapman S.B."/>
            <person name="Dewar J."/>
            <person name="Goldberg J."/>
            <person name="Griggs A."/>
            <person name="Gujja S."/>
            <person name="Hansen M."/>
            <person name="Howarth C."/>
            <person name="Imamovic A."/>
            <person name="Larimer J."/>
            <person name="McCowan C."/>
            <person name="Murphy C."/>
            <person name="Neiman D."/>
            <person name="Pearson M."/>
            <person name="Priest M."/>
            <person name="Roberts A."/>
            <person name="Saif S."/>
            <person name="Shea T."/>
            <person name="Sisk P."/>
            <person name="Sykes S."/>
            <person name="Wortman J."/>
            <person name="Nusbaum C."/>
            <person name="Birren B."/>
        </authorList>
    </citation>
    <scope>NUCLEOTIDE SEQUENCE [LARGE SCALE GENOMIC DNA]</scope>
    <source>
        <strain evidence="1 2">NIPH 991</strain>
    </source>
</reference>
<comment type="caution">
    <text evidence="1">The sequence shown here is derived from an EMBL/GenBank/DDBJ whole genome shotgun (WGS) entry which is preliminary data.</text>
</comment>
<sequence>MNMLSNYASEAPTFQNLVVADEFVIQDSKVYFSLIVPNYSACYVSAVVEANQTTSSLAWNNTSDPQNDVDVDYDLLEVATWHRPIVEDYDDIFAAQGLQFALTNSQVYALNEMLKAHFEEEKVNELKRVQS</sequence>
<organism evidence="1 2">
    <name type="scientific">Acinetobacter guillouiae NIPH 991</name>
    <dbReference type="NCBI Taxonomy" id="1217656"/>
    <lineage>
        <taxon>Bacteria</taxon>
        <taxon>Pseudomonadati</taxon>
        <taxon>Pseudomonadota</taxon>
        <taxon>Gammaproteobacteria</taxon>
        <taxon>Moraxellales</taxon>
        <taxon>Moraxellaceae</taxon>
        <taxon>Acinetobacter</taxon>
    </lineage>
</organism>
<keyword evidence="2" id="KW-1185">Reference proteome</keyword>
<evidence type="ECO:0000313" key="1">
    <source>
        <dbReference type="EMBL" id="ENV18775.1"/>
    </source>
</evidence>
<dbReference type="PATRIC" id="fig|1217656.3.peg.559"/>
<name>N8YHM0_ACIGI</name>
<proteinExistence type="predicted"/>
<dbReference type="RefSeq" id="WP_004817494.1">
    <property type="nucleotide sequence ID" value="NZ_KB849455.1"/>
</dbReference>
<accession>N8YHM0</accession>
<dbReference type="HOGENOM" id="CLU_158404_0_0_6"/>
<dbReference type="AlphaFoldDB" id="N8YHM0"/>